<dbReference type="AlphaFoldDB" id="M5E8N6"/>
<evidence type="ECO:0000256" key="5">
    <source>
        <dbReference type="SAM" id="MobiDB-lite"/>
    </source>
</evidence>
<feature type="compositionally biased region" description="Basic and acidic residues" evidence="5">
    <location>
        <begin position="187"/>
        <end position="198"/>
    </location>
</feature>
<dbReference type="VEuPathDB" id="FungiDB:MSYG_4075"/>
<evidence type="ECO:0000256" key="2">
    <source>
        <dbReference type="ARBA" id="ARBA00022478"/>
    </source>
</evidence>
<proteinExistence type="predicted"/>
<dbReference type="InterPro" id="IPR007811">
    <property type="entry name" value="RPC4"/>
</dbReference>
<evidence type="ECO:0000256" key="1">
    <source>
        <dbReference type="ARBA" id="ARBA00004123"/>
    </source>
</evidence>
<feature type="region of interest" description="Disordered" evidence="5">
    <location>
        <begin position="1"/>
        <end position="139"/>
    </location>
</feature>
<dbReference type="STRING" id="1230383.M5E8N6"/>
<dbReference type="PANTHER" id="PTHR13408:SF0">
    <property type="entry name" value="DNA-DIRECTED RNA POLYMERASE III SUBUNIT RPC4"/>
    <property type="match status" value="1"/>
</dbReference>
<evidence type="ECO:0000256" key="3">
    <source>
        <dbReference type="ARBA" id="ARBA00023163"/>
    </source>
</evidence>
<keyword evidence="2" id="KW-0240">DNA-directed RNA polymerase</keyword>
<sequence length="351" mass="36882">MPEHPEGHAPRGRITAPSTRAPAPGRTTSMVPSRTSSAVGAAAAASPSESSAASRSSTPQPSASRIQFRPVMPQRRRTPNVSTPQVKSEAEERPKPSRPPPRPTPRPPLEMTATGPFALGAAPSSSASSSRRAAALRAGTPAVMSMVTAAAAPSASGDTEARGVDIEHVHELDDMAPQSLMQAPPSIKREKPSAKPEPMDDVPDVNQSQALDLSDNEDDAEEETASFLSSSLQSGSPLGQLFLFQFPQSGLSFQRAEGSADEAPKTEDGAPAAPEGHIGHLDVYPSGRIVLRIGDMPYEVGGGSESSFLQQVMLLDTERQSAECLGELNGKVVVTPQLDYLMERARLDAAP</sequence>
<feature type="compositionally biased region" description="Low complexity" evidence="5">
    <location>
        <begin position="118"/>
        <end position="139"/>
    </location>
</feature>
<accession>M5E8N6</accession>
<dbReference type="RefSeq" id="XP_018740239.1">
    <property type="nucleotide sequence ID" value="XM_018883484.1"/>
</dbReference>
<dbReference type="EMBL" id="LT671827">
    <property type="protein sequence ID" value="SHO79725.1"/>
    <property type="molecule type" value="Genomic_DNA"/>
</dbReference>
<dbReference type="Proteomes" id="UP000186303">
    <property type="component" value="Chromosome 7"/>
</dbReference>
<gene>
    <name evidence="6" type="ORF">MSYG_4075</name>
</gene>
<evidence type="ECO:0000313" key="6">
    <source>
        <dbReference type="EMBL" id="SHO79725.1"/>
    </source>
</evidence>
<keyword evidence="3" id="KW-0804">Transcription</keyword>
<dbReference type="GO" id="GO:0042797">
    <property type="term" value="P:tRNA transcription by RNA polymerase III"/>
    <property type="evidence" value="ECO:0007669"/>
    <property type="project" value="TreeGrafter"/>
</dbReference>
<dbReference type="HOGENOM" id="CLU_790061_0_0_1"/>
<dbReference type="GO" id="GO:0005666">
    <property type="term" value="C:RNA polymerase III complex"/>
    <property type="evidence" value="ECO:0007669"/>
    <property type="project" value="InterPro"/>
</dbReference>
<reference evidence="7" key="1">
    <citation type="journal article" date="2017" name="Nucleic Acids Res.">
        <title>Proteogenomics produces comprehensive and highly accurate protein-coding gene annotation in a complete genome assembly of Malassezia sympodialis.</title>
        <authorList>
            <person name="Zhu Y."/>
            <person name="Engstroem P.G."/>
            <person name="Tellgren-Roth C."/>
            <person name="Baudo C.D."/>
            <person name="Kennell J.C."/>
            <person name="Sun S."/>
            <person name="Billmyre R.B."/>
            <person name="Schroeder M.S."/>
            <person name="Andersson A."/>
            <person name="Holm T."/>
            <person name="Sigurgeirsson B."/>
            <person name="Wu G."/>
            <person name="Sankaranarayanan S.R."/>
            <person name="Siddharthan R."/>
            <person name="Sanyal K."/>
            <person name="Lundeberg J."/>
            <person name="Nystedt B."/>
            <person name="Boekhout T."/>
            <person name="Dawson T.L. Jr."/>
            <person name="Heitman J."/>
            <person name="Scheynius A."/>
            <person name="Lehtioe J."/>
        </authorList>
    </citation>
    <scope>NUCLEOTIDE SEQUENCE [LARGE SCALE GENOMIC DNA]</scope>
    <source>
        <strain evidence="7">ATCC 42132</strain>
    </source>
</reference>
<keyword evidence="7" id="KW-1185">Reference proteome</keyword>
<feature type="compositionally biased region" description="Pro residues" evidence="5">
    <location>
        <begin position="97"/>
        <end position="108"/>
    </location>
</feature>
<organism evidence="6 7">
    <name type="scientific">Malassezia sympodialis (strain ATCC 42132)</name>
    <name type="common">Atopic eczema-associated yeast</name>
    <dbReference type="NCBI Taxonomy" id="1230383"/>
    <lineage>
        <taxon>Eukaryota</taxon>
        <taxon>Fungi</taxon>
        <taxon>Dikarya</taxon>
        <taxon>Basidiomycota</taxon>
        <taxon>Ustilaginomycotina</taxon>
        <taxon>Malasseziomycetes</taxon>
        <taxon>Malasseziales</taxon>
        <taxon>Malasseziaceae</taxon>
        <taxon>Malassezia</taxon>
    </lineage>
</organism>
<dbReference type="OrthoDB" id="5836119at2759"/>
<evidence type="ECO:0000313" key="7">
    <source>
        <dbReference type="Proteomes" id="UP000186303"/>
    </source>
</evidence>
<dbReference type="Pfam" id="PF05132">
    <property type="entry name" value="RNA_pol_Rpc4"/>
    <property type="match status" value="1"/>
</dbReference>
<feature type="compositionally biased region" description="Low complexity" evidence="5">
    <location>
        <begin position="33"/>
        <end position="65"/>
    </location>
</feature>
<feature type="region of interest" description="Disordered" evidence="5">
    <location>
        <begin position="253"/>
        <end position="280"/>
    </location>
</feature>
<comment type="subcellular location">
    <subcellularLocation>
        <location evidence="1">Nucleus</location>
    </subcellularLocation>
</comment>
<evidence type="ECO:0000256" key="4">
    <source>
        <dbReference type="ARBA" id="ARBA00023242"/>
    </source>
</evidence>
<dbReference type="PANTHER" id="PTHR13408">
    <property type="entry name" value="DNA-DIRECTED RNA POLYMERASE III"/>
    <property type="match status" value="1"/>
</dbReference>
<protein>
    <submittedName>
        <fullName evidence="6">Similar to S.cerevisiae protein RPC53 (RNA polymerase III subunit C53)</fullName>
    </submittedName>
</protein>
<feature type="compositionally biased region" description="Acidic residues" evidence="5">
    <location>
        <begin position="214"/>
        <end position="224"/>
    </location>
</feature>
<dbReference type="GO" id="GO:0003677">
    <property type="term" value="F:DNA binding"/>
    <property type="evidence" value="ECO:0007669"/>
    <property type="project" value="InterPro"/>
</dbReference>
<dbReference type="KEGG" id="msym:MSY001_1674"/>
<keyword evidence="4" id="KW-0539">Nucleus</keyword>
<name>M5E8N6_MALS4</name>
<feature type="region of interest" description="Disordered" evidence="5">
    <location>
        <begin position="173"/>
        <end position="231"/>
    </location>
</feature>